<gene>
    <name evidence="1" type="ORF">V8201_09115</name>
</gene>
<accession>A0ABU8H2K9</accession>
<proteinExistence type="predicted"/>
<reference evidence="1 2" key="1">
    <citation type="journal article" date="2013" name="Int. J. Syst. Evol. Microbiol.">
        <title>Sphingomonas kyungheensis sp. nov., a bacterium with ginsenoside-converting activity isolated from soil of a ginseng field.</title>
        <authorList>
            <person name="Son H.M."/>
            <person name="Yang J.E."/>
            <person name="Park Y."/>
            <person name="Han C.K."/>
            <person name="Kim S.G."/>
            <person name="Kook M."/>
            <person name="Yi T.H."/>
        </authorList>
    </citation>
    <scope>NUCLEOTIDE SEQUENCE [LARGE SCALE GENOMIC DNA]</scope>
    <source>
        <strain evidence="1 2">LMG 26582</strain>
    </source>
</reference>
<evidence type="ECO:0000313" key="2">
    <source>
        <dbReference type="Proteomes" id="UP001367771"/>
    </source>
</evidence>
<evidence type="ECO:0000313" key="1">
    <source>
        <dbReference type="EMBL" id="MEI5687234.1"/>
    </source>
</evidence>
<protein>
    <submittedName>
        <fullName evidence="1">Uncharacterized protein</fullName>
    </submittedName>
</protein>
<dbReference type="RefSeq" id="WP_336545088.1">
    <property type="nucleotide sequence ID" value="NZ_JBBBDM010000003.1"/>
</dbReference>
<organism evidence="1 2">
    <name type="scientific">Sphingomonas kyungheensis</name>
    <dbReference type="NCBI Taxonomy" id="1069987"/>
    <lineage>
        <taxon>Bacteria</taxon>
        <taxon>Pseudomonadati</taxon>
        <taxon>Pseudomonadota</taxon>
        <taxon>Alphaproteobacteria</taxon>
        <taxon>Sphingomonadales</taxon>
        <taxon>Sphingomonadaceae</taxon>
        <taxon>Sphingomonas</taxon>
    </lineage>
</organism>
<name>A0ABU8H2K9_9SPHN</name>
<dbReference type="EMBL" id="JBBBDM010000003">
    <property type="protein sequence ID" value="MEI5687234.1"/>
    <property type="molecule type" value="Genomic_DNA"/>
</dbReference>
<sequence length="120" mass="13328">MKLAENVVSDVLDSWLRDGPAALARVAHTDPGKYLDFIAKVLPREVKLEVTTPTDDLTVDKLESLIAFAEQQLAGRMINVTPVAEPVPSLPPLRPEERRAEAVRLGLEDETRQIEAKDLF</sequence>
<keyword evidence="2" id="KW-1185">Reference proteome</keyword>
<comment type="caution">
    <text evidence="1">The sequence shown here is derived from an EMBL/GenBank/DDBJ whole genome shotgun (WGS) entry which is preliminary data.</text>
</comment>
<dbReference type="Proteomes" id="UP001367771">
    <property type="component" value="Unassembled WGS sequence"/>
</dbReference>